<evidence type="ECO:0000256" key="4">
    <source>
        <dbReference type="ARBA" id="ARBA00022840"/>
    </source>
</evidence>
<evidence type="ECO:0000256" key="1">
    <source>
        <dbReference type="ARBA" id="ARBA00022741"/>
    </source>
</evidence>
<dbReference type="SUPFAM" id="SSF52540">
    <property type="entry name" value="P-loop containing nucleoside triphosphate hydrolases"/>
    <property type="match status" value="1"/>
</dbReference>
<dbReference type="GeneID" id="9054693"/>
<dbReference type="PROSITE" id="PS51195">
    <property type="entry name" value="Q_MOTIF"/>
    <property type="match status" value="1"/>
</dbReference>
<protein>
    <submittedName>
        <fullName evidence="9">DEAD/DEAH box helicase, putative</fullName>
    </submittedName>
</protein>
<gene>
    <name evidence="9" type="ORF">Pmar_PMAR016198</name>
</gene>
<feature type="non-terminal residue" evidence="9">
    <location>
        <position position="151"/>
    </location>
</feature>
<feature type="region of interest" description="Disordered" evidence="6">
    <location>
        <begin position="1"/>
        <end position="28"/>
    </location>
</feature>
<dbReference type="GO" id="GO:0005829">
    <property type="term" value="C:cytosol"/>
    <property type="evidence" value="ECO:0007669"/>
    <property type="project" value="TreeGrafter"/>
</dbReference>
<organism evidence="10">
    <name type="scientific">Perkinsus marinus (strain ATCC 50983 / TXsc)</name>
    <dbReference type="NCBI Taxonomy" id="423536"/>
    <lineage>
        <taxon>Eukaryota</taxon>
        <taxon>Sar</taxon>
        <taxon>Alveolata</taxon>
        <taxon>Perkinsozoa</taxon>
        <taxon>Perkinsea</taxon>
        <taxon>Perkinsida</taxon>
        <taxon>Perkinsidae</taxon>
        <taxon>Perkinsus</taxon>
    </lineage>
</organism>
<proteinExistence type="predicted"/>
<keyword evidence="2" id="KW-0378">Hydrolase</keyword>
<dbReference type="PANTHER" id="PTHR47959">
    <property type="entry name" value="ATP-DEPENDENT RNA HELICASE RHLE-RELATED"/>
    <property type="match status" value="1"/>
</dbReference>
<dbReference type="Gene3D" id="3.40.50.300">
    <property type="entry name" value="P-loop containing nucleotide triphosphate hydrolases"/>
    <property type="match status" value="1"/>
</dbReference>
<dbReference type="RefSeq" id="XP_002764617.1">
    <property type="nucleotide sequence ID" value="XM_002764571.1"/>
</dbReference>
<dbReference type="Proteomes" id="UP000007800">
    <property type="component" value="Unassembled WGS sequence"/>
</dbReference>
<reference evidence="9 10" key="1">
    <citation type="submission" date="2008-07" db="EMBL/GenBank/DDBJ databases">
        <authorList>
            <person name="El-Sayed N."/>
            <person name="Caler E."/>
            <person name="Inman J."/>
            <person name="Amedeo P."/>
            <person name="Hass B."/>
            <person name="Wortman J."/>
        </authorList>
    </citation>
    <scope>NUCLEOTIDE SEQUENCE [LARGE SCALE GENOMIC DNA]</scope>
    <source>
        <strain evidence="10">ATCC 50983 / TXsc</strain>
    </source>
</reference>
<dbReference type="InterPro" id="IPR014001">
    <property type="entry name" value="Helicase_ATP-bd"/>
</dbReference>
<dbReference type="Pfam" id="PF00270">
    <property type="entry name" value="DEAD"/>
    <property type="match status" value="1"/>
</dbReference>
<dbReference type="GO" id="GO:0016787">
    <property type="term" value="F:hydrolase activity"/>
    <property type="evidence" value="ECO:0007669"/>
    <property type="project" value="UniProtKB-KW"/>
</dbReference>
<sequence length="151" mass="15984">MSESASSNPDSATPESLTGSTQDSNAEEPVTFESLGVCPELCKACDVLQWKHPSKIQEETIPYALQGRDLIALAETGSGKTGAFAIPIIQKLLDAAPHRKLTWACVLAPTRELCVQTGQQFEGLGASINLTTATIVGGLDMVTQVRTIGLK</sequence>
<name>C5M107_PERM5</name>
<evidence type="ECO:0000256" key="5">
    <source>
        <dbReference type="PROSITE-ProRule" id="PRU00552"/>
    </source>
</evidence>
<accession>C5M107</accession>
<evidence type="ECO:0000313" key="9">
    <source>
        <dbReference type="EMBL" id="EEQ97334.1"/>
    </source>
</evidence>
<dbReference type="AlphaFoldDB" id="C5M107"/>
<keyword evidence="10" id="KW-1185">Reference proteome</keyword>
<evidence type="ECO:0000256" key="3">
    <source>
        <dbReference type="ARBA" id="ARBA00022806"/>
    </source>
</evidence>
<feature type="domain" description="DEAD-box RNA helicase Q" evidence="8">
    <location>
        <begin position="30"/>
        <end position="58"/>
    </location>
</feature>
<dbReference type="OMA" id="MAMKECK"/>
<evidence type="ECO:0000313" key="10">
    <source>
        <dbReference type="Proteomes" id="UP000007800"/>
    </source>
</evidence>
<dbReference type="PROSITE" id="PS51192">
    <property type="entry name" value="HELICASE_ATP_BIND_1"/>
    <property type="match status" value="1"/>
</dbReference>
<keyword evidence="4" id="KW-0067">ATP-binding</keyword>
<dbReference type="InterPro" id="IPR011545">
    <property type="entry name" value="DEAD/DEAH_box_helicase_dom"/>
</dbReference>
<dbReference type="PANTHER" id="PTHR47959:SF24">
    <property type="entry name" value="ATP-DEPENDENT RNA HELICASE"/>
    <property type="match status" value="1"/>
</dbReference>
<keyword evidence="1" id="KW-0547">Nucleotide-binding</keyword>
<keyword evidence="3 9" id="KW-0347">Helicase</keyword>
<evidence type="ECO:0000259" key="8">
    <source>
        <dbReference type="PROSITE" id="PS51195"/>
    </source>
</evidence>
<dbReference type="InterPro" id="IPR014014">
    <property type="entry name" value="RNA_helicase_DEAD_Q_motif"/>
</dbReference>
<evidence type="ECO:0000259" key="7">
    <source>
        <dbReference type="PROSITE" id="PS51192"/>
    </source>
</evidence>
<dbReference type="OrthoDB" id="10261904at2759"/>
<dbReference type="InterPro" id="IPR027417">
    <property type="entry name" value="P-loop_NTPase"/>
</dbReference>
<feature type="domain" description="Helicase ATP-binding" evidence="7">
    <location>
        <begin position="61"/>
        <end position="151"/>
    </location>
</feature>
<dbReference type="GO" id="GO:0003676">
    <property type="term" value="F:nucleic acid binding"/>
    <property type="evidence" value="ECO:0007669"/>
    <property type="project" value="InterPro"/>
</dbReference>
<feature type="compositionally biased region" description="Polar residues" evidence="6">
    <location>
        <begin position="1"/>
        <end position="24"/>
    </location>
</feature>
<evidence type="ECO:0000256" key="6">
    <source>
        <dbReference type="SAM" id="MobiDB-lite"/>
    </source>
</evidence>
<dbReference type="EMBL" id="GG687269">
    <property type="protein sequence ID" value="EEQ97334.1"/>
    <property type="molecule type" value="Genomic_DNA"/>
</dbReference>
<dbReference type="GO" id="GO:0003724">
    <property type="term" value="F:RNA helicase activity"/>
    <property type="evidence" value="ECO:0007669"/>
    <property type="project" value="InterPro"/>
</dbReference>
<dbReference type="GO" id="GO:0005524">
    <property type="term" value="F:ATP binding"/>
    <property type="evidence" value="ECO:0007669"/>
    <property type="project" value="UniProtKB-KW"/>
</dbReference>
<evidence type="ECO:0000256" key="2">
    <source>
        <dbReference type="ARBA" id="ARBA00022801"/>
    </source>
</evidence>
<feature type="short sequence motif" description="Q motif" evidence="5">
    <location>
        <begin position="30"/>
        <end position="58"/>
    </location>
</feature>
<dbReference type="InterPro" id="IPR050079">
    <property type="entry name" value="DEAD_box_RNA_helicase"/>
</dbReference>
<dbReference type="InParanoid" id="C5M107"/>